<feature type="coiled-coil region" evidence="1">
    <location>
        <begin position="189"/>
        <end position="223"/>
    </location>
</feature>
<name>A0A3Q1BS06_AMPOC</name>
<reference evidence="3" key="2">
    <citation type="submission" date="2025-08" db="UniProtKB">
        <authorList>
            <consortium name="Ensembl"/>
        </authorList>
    </citation>
    <scope>IDENTIFICATION</scope>
</reference>
<dbReference type="GO" id="GO:0034451">
    <property type="term" value="C:centriolar satellite"/>
    <property type="evidence" value="ECO:0007669"/>
    <property type="project" value="TreeGrafter"/>
</dbReference>
<evidence type="ECO:0000313" key="3">
    <source>
        <dbReference type="Ensembl" id="ENSAOCP00000015634.2"/>
    </source>
</evidence>
<dbReference type="Ensembl" id="ENSAOCT00000024345.2">
    <property type="protein sequence ID" value="ENSAOCP00000015634.2"/>
    <property type="gene ID" value="ENSAOCG00000020433.2"/>
</dbReference>
<feature type="compositionally biased region" description="Basic and acidic residues" evidence="2">
    <location>
        <begin position="439"/>
        <end position="453"/>
    </location>
</feature>
<dbReference type="Proteomes" id="UP001501940">
    <property type="component" value="Chromosome 10"/>
</dbReference>
<protein>
    <recommendedName>
        <fullName evidence="5">Coiled-coil domain containing 13</fullName>
    </recommendedName>
</protein>
<proteinExistence type="predicted"/>
<feature type="coiled-coil region" evidence="1">
    <location>
        <begin position="251"/>
        <end position="278"/>
    </location>
</feature>
<dbReference type="GO" id="GO:1905515">
    <property type="term" value="P:non-motile cilium assembly"/>
    <property type="evidence" value="ECO:0007669"/>
    <property type="project" value="TreeGrafter"/>
</dbReference>
<dbReference type="AlphaFoldDB" id="A0A3Q1BS06"/>
<reference evidence="3 4" key="1">
    <citation type="submission" date="2022-01" db="EMBL/GenBank/DDBJ databases">
        <title>A chromosome-scale genome assembly of the false clownfish, Amphiprion ocellaris.</title>
        <authorList>
            <person name="Ryu T."/>
        </authorList>
    </citation>
    <scope>NUCLEOTIDE SEQUENCE [LARGE SCALE GENOMIC DNA]</scope>
</reference>
<evidence type="ECO:0008006" key="5">
    <source>
        <dbReference type="Google" id="ProtNLM"/>
    </source>
</evidence>
<feature type="coiled-coil region" evidence="1">
    <location>
        <begin position="306"/>
        <end position="344"/>
    </location>
</feature>
<reference evidence="3" key="3">
    <citation type="submission" date="2025-09" db="UniProtKB">
        <authorList>
            <consortium name="Ensembl"/>
        </authorList>
    </citation>
    <scope>IDENTIFICATION</scope>
</reference>
<keyword evidence="4" id="KW-1185">Reference proteome</keyword>
<feature type="compositionally biased region" description="Basic and acidic residues" evidence="2">
    <location>
        <begin position="1"/>
        <end position="35"/>
    </location>
</feature>
<organism evidence="3 4">
    <name type="scientific">Amphiprion ocellaris</name>
    <name type="common">Clown anemonefish</name>
    <dbReference type="NCBI Taxonomy" id="80972"/>
    <lineage>
        <taxon>Eukaryota</taxon>
        <taxon>Metazoa</taxon>
        <taxon>Chordata</taxon>
        <taxon>Craniata</taxon>
        <taxon>Vertebrata</taxon>
        <taxon>Euteleostomi</taxon>
        <taxon>Actinopterygii</taxon>
        <taxon>Neopterygii</taxon>
        <taxon>Teleostei</taxon>
        <taxon>Neoteleostei</taxon>
        <taxon>Acanthomorphata</taxon>
        <taxon>Ovalentaria</taxon>
        <taxon>Pomacentridae</taxon>
        <taxon>Amphiprion</taxon>
    </lineage>
</organism>
<accession>A0A3Q1BS06</accession>
<dbReference type="GeneTree" id="ENSGT00390000000596"/>
<evidence type="ECO:0000256" key="1">
    <source>
        <dbReference type="SAM" id="Coils"/>
    </source>
</evidence>
<evidence type="ECO:0000256" key="2">
    <source>
        <dbReference type="SAM" id="MobiDB-lite"/>
    </source>
</evidence>
<dbReference type="PANTHER" id="PTHR31935">
    <property type="entry name" value="COILED-COIL DOMAIN-CONTAINING PROTEIN 13"/>
    <property type="match status" value="1"/>
</dbReference>
<dbReference type="GO" id="GO:0031122">
    <property type="term" value="P:cytoplasmic microtubule organization"/>
    <property type="evidence" value="ECO:0007669"/>
    <property type="project" value="TreeGrafter"/>
</dbReference>
<feature type="region of interest" description="Disordered" evidence="2">
    <location>
        <begin position="1"/>
        <end position="63"/>
    </location>
</feature>
<dbReference type="PANTHER" id="PTHR31935:SF1">
    <property type="entry name" value="COILED-COIL DOMAIN-CONTAINING PROTEIN 13"/>
    <property type="match status" value="1"/>
</dbReference>
<sequence length="485" mass="55148">MEHDDQLDDLRRQFQELQKQQEKRKLDRKKEKEPDGPIVSDVQDSLDLSTQSAQADSPNDRLLRSENQALLDQLRELKDENGRLFKLLSEKDFELKHLKKKRQEERLALADTSGLAGAVAATKIVELSKKNRQLCAEIEQEKIKTKQNSNRIKELEKEAALVHPPTGQKTDTKSLDKSLSEGCEESPLVKSLQEKLAAAQLKVTEYRNQVQSAKQELKVAQKVLASEIGEEVNLQQLLSCPGNFRGRSQQILALQTRVRDLEQQLNQSTQQRQSTVQSLEEEFLGTGVPQKTPPQDRNLSYIRTIKKEKREAFERISADYEALLKEHEDVKKKLEASKARSKSLSFEMKTLKGQISILLEKGKHDDELVEALLKQQTQMQKMLTQLSQQQNVQSKKTQRQQVNNKASEHNTVIQKLQKMVAEKDAQIKELQESQQLSEKVVKEEDGDIQRHETTNCSSGFSPEEGDISKGFASSGSVSKLGHKLV</sequence>
<feature type="coiled-coil region" evidence="1">
    <location>
        <begin position="124"/>
        <end position="158"/>
    </location>
</feature>
<feature type="compositionally biased region" description="Polar residues" evidence="2">
    <location>
        <begin position="42"/>
        <end position="57"/>
    </location>
</feature>
<keyword evidence="1" id="KW-0175">Coiled coil</keyword>
<feature type="coiled-coil region" evidence="1">
    <location>
        <begin position="369"/>
        <end position="436"/>
    </location>
</feature>
<feature type="region of interest" description="Disordered" evidence="2">
    <location>
        <begin position="438"/>
        <end position="485"/>
    </location>
</feature>
<dbReference type="InterPro" id="IPR038929">
    <property type="entry name" value="CCDC13"/>
</dbReference>
<evidence type="ECO:0000313" key="4">
    <source>
        <dbReference type="Proteomes" id="UP001501940"/>
    </source>
</evidence>